<sequence length="147" mass="15345">MVARRSTTAGTTQRGRWCASVLAACSLTVTASCTAENSCPAIGTPSTLEVRLAAAWPERGTWDVDVVCDEPAGCSVLDDTPGPDRQVTVGDPDEAQTVEVSVRDRSSGKIAHVGDHEVAWSTTTQPGRCGATYSTGVVVLDVRHAST</sequence>
<dbReference type="Proteomes" id="UP001304340">
    <property type="component" value="Chromosome"/>
</dbReference>
<evidence type="ECO:0000313" key="3">
    <source>
        <dbReference type="Proteomes" id="UP001304340"/>
    </source>
</evidence>
<name>A0AAF0Z6F8_9MICO</name>
<protein>
    <recommendedName>
        <fullName evidence="4">Subtilisin inhibitor domain-containing protein</fullName>
    </recommendedName>
</protein>
<dbReference type="KEGG" id="sbil:SANBI_000611"/>
<feature type="chain" id="PRO_5042026992" description="Subtilisin inhibitor domain-containing protein" evidence="1">
    <location>
        <begin position="32"/>
        <end position="147"/>
    </location>
</feature>
<dbReference type="RefSeq" id="WP_319158812.1">
    <property type="nucleotide sequence ID" value="NZ_CP138359.1"/>
</dbReference>
<keyword evidence="1" id="KW-0732">Signal</keyword>
<evidence type="ECO:0008006" key="4">
    <source>
        <dbReference type="Google" id="ProtNLM"/>
    </source>
</evidence>
<organism evidence="2 3">
    <name type="scientific">Sanguibacter biliveldensis</name>
    <dbReference type="NCBI Taxonomy" id="3030830"/>
    <lineage>
        <taxon>Bacteria</taxon>
        <taxon>Bacillati</taxon>
        <taxon>Actinomycetota</taxon>
        <taxon>Actinomycetes</taxon>
        <taxon>Micrococcales</taxon>
        <taxon>Sanguibacteraceae</taxon>
        <taxon>Sanguibacter</taxon>
    </lineage>
</organism>
<proteinExistence type="predicted"/>
<dbReference type="EMBL" id="CP138359">
    <property type="protein sequence ID" value="WPF82974.1"/>
    <property type="molecule type" value="Genomic_DNA"/>
</dbReference>
<keyword evidence="3" id="KW-1185">Reference proteome</keyword>
<gene>
    <name evidence="2" type="ORF">SANBI_000611</name>
</gene>
<dbReference type="PROSITE" id="PS51257">
    <property type="entry name" value="PROKAR_LIPOPROTEIN"/>
    <property type="match status" value="1"/>
</dbReference>
<accession>A0AAF0Z6F8</accession>
<evidence type="ECO:0000256" key="1">
    <source>
        <dbReference type="SAM" id="SignalP"/>
    </source>
</evidence>
<evidence type="ECO:0000313" key="2">
    <source>
        <dbReference type="EMBL" id="WPF82974.1"/>
    </source>
</evidence>
<reference evidence="3" key="1">
    <citation type="submission" date="2023-11" db="EMBL/GenBank/DDBJ databases">
        <authorList>
            <person name="Helweg L.P."/>
            <person name="Kiel A."/>
            <person name="Hitz F."/>
            <person name="Ruckert-Reed C."/>
            <person name="Busche T."/>
            <person name="Kaltschmidt B."/>
            <person name="Kaltschmidt C."/>
        </authorList>
    </citation>
    <scope>NUCLEOTIDE SEQUENCE [LARGE SCALE GENOMIC DNA]</scope>
    <source>
        <strain evidence="3">4.1</strain>
    </source>
</reference>
<dbReference type="AlphaFoldDB" id="A0AAF0Z6F8"/>
<feature type="signal peptide" evidence="1">
    <location>
        <begin position="1"/>
        <end position="31"/>
    </location>
</feature>